<evidence type="ECO:0000256" key="2">
    <source>
        <dbReference type="SAM" id="SignalP"/>
    </source>
</evidence>
<feature type="domain" description="Protein kinase" evidence="3">
    <location>
        <begin position="1"/>
        <end position="124"/>
    </location>
</feature>
<dbReference type="Gene3D" id="1.10.510.10">
    <property type="entry name" value="Transferase(Phosphotransferase) domain 1"/>
    <property type="match status" value="1"/>
</dbReference>
<dbReference type="STRING" id="1841481.ENSSLDP00000012546"/>
<feature type="signal peptide" evidence="2">
    <location>
        <begin position="1"/>
        <end position="20"/>
    </location>
</feature>
<dbReference type="PROSITE" id="PS50011">
    <property type="entry name" value="PROTEIN_KINASE_DOM"/>
    <property type="match status" value="1"/>
</dbReference>
<dbReference type="Ensembl" id="ENSSLDT00000013000.1">
    <property type="protein sequence ID" value="ENSSLDP00000012546.1"/>
    <property type="gene ID" value="ENSSLDG00000009980.1"/>
</dbReference>
<evidence type="ECO:0000313" key="4">
    <source>
        <dbReference type="Ensembl" id="ENSSLDP00000012546.1"/>
    </source>
</evidence>
<dbReference type="InterPro" id="IPR000719">
    <property type="entry name" value="Prot_kinase_dom"/>
</dbReference>
<dbReference type="GeneTree" id="ENSGT00940000168856"/>
<dbReference type="GO" id="GO:0005524">
    <property type="term" value="F:ATP binding"/>
    <property type="evidence" value="ECO:0007669"/>
    <property type="project" value="InterPro"/>
</dbReference>
<evidence type="ECO:0000313" key="5">
    <source>
        <dbReference type="Proteomes" id="UP000261360"/>
    </source>
</evidence>
<dbReference type="AlphaFoldDB" id="A0A3B4X8V8"/>
<dbReference type="GO" id="GO:0004672">
    <property type="term" value="F:protein kinase activity"/>
    <property type="evidence" value="ECO:0007669"/>
    <property type="project" value="InterPro"/>
</dbReference>
<dbReference type="SUPFAM" id="SSF56112">
    <property type="entry name" value="Protein kinase-like (PK-like)"/>
    <property type="match status" value="1"/>
</dbReference>
<keyword evidence="5" id="KW-1185">Reference proteome</keyword>
<sequence>IWALGVILYILLCGFPPFRSRDRDQEELFQLIKQGHLHFLSPYWDTIAEGEKHRTLWLQSAGRGRSQTKHGETQQTLEQKQSKFRVQLRPMQQKQWQTKHQDTPAAREKSHKKSSAELMRDKLR</sequence>
<evidence type="ECO:0000256" key="1">
    <source>
        <dbReference type="SAM" id="MobiDB-lite"/>
    </source>
</evidence>
<reference evidence="4" key="2">
    <citation type="submission" date="2025-09" db="UniProtKB">
        <authorList>
            <consortium name="Ensembl"/>
        </authorList>
    </citation>
    <scope>IDENTIFICATION</scope>
</reference>
<proteinExistence type="predicted"/>
<organism evidence="4 5">
    <name type="scientific">Seriola lalandi dorsalis</name>
    <dbReference type="NCBI Taxonomy" id="1841481"/>
    <lineage>
        <taxon>Eukaryota</taxon>
        <taxon>Metazoa</taxon>
        <taxon>Chordata</taxon>
        <taxon>Craniata</taxon>
        <taxon>Vertebrata</taxon>
        <taxon>Euteleostomi</taxon>
        <taxon>Actinopterygii</taxon>
        <taxon>Neopterygii</taxon>
        <taxon>Teleostei</taxon>
        <taxon>Neoteleostei</taxon>
        <taxon>Acanthomorphata</taxon>
        <taxon>Carangaria</taxon>
        <taxon>Carangiformes</taxon>
        <taxon>Carangidae</taxon>
        <taxon>Seriola</taxon>
    </lineage>
</organism>
<accession>A0A3B4X8V8</accession>
<name>A0A3B4X8V8_SERLL</name>
<protein>
    <recommendedName>
        <fullName evidence="3">Protein kinase domain-containing protein</fullName>
    </recommendedName>
</protein>
<dbReference type="InterPro" id="IPR011009">
    <property type="entry name" value="Kinase-like_dom_sf"/>
</dbReference>
<evidence type="ECO:0000259" key="3">
    <source>
        <dbReference type="PROSITE" id="PS50011"/>
    </source>
</evidence>
<feature type="chain" id="PRO_5017482536" description="Protein kinase domain-containing protein" evidence="2">
    <location>
        <begin position="21"/>
        <end position="124"/>
    </location>
</feature>
<feature type="compositionally biased region" description="Basic and acidic residues" evidence="1">
    <location>
        <begin position="99"/>
        <end position="124"/>
    </location>
</feature>
<dbReference type="PANTHER" id="PTHR24347">
    <property type="entry name" value="SERINE/THREONINE-PROTEIN KINASE"/>
    <property type="match status" value="1"/>
</dbReference>
<feature type="region of interest" description="Disordered" evidence="1">
    <location>
        <begin position="60"/>
        <end position="124"/>
    </location>
</feature>
<reference evidence="4" key="1">
    <citation type="submission" date="2025-08" db="UniProtKB">
        <authorList>
            <consortium name="Ensembl"/>
        </authorList>
    </citation>
    <scope>IDENTIFICATION</scope>
</reference>
<dbReference type="Proteomes" id="UP000261360">
    <property type="component" value="Unplaced"/>
</dbReference>
<keyword evidence="2" id="KW-0732">Signal</keyword>